<comment type="caution">
    <text evidence="1">The sequence shown here is derived from an EMBL/GenBank/DDBJ whole genome shotgun (WGS) entry which is preliminary data.</text>
</comment>
<organism evidence="1 2">
    <name type="scientific">Entomophthora muscae</name>
    <dbReference type="NCBI Taxonomy" id="34485"/>
    <lineage>
        <taxon>Eukaryota</taxon>
        <taxon>Fungi</taxon>
        <taxon>Fungi incertae sedis</taxon>
        <taxon>Zoopagomycota</taxon>
        <taxon>Entomophthoromycotina</taxon>
        <taxon>Entomophthoromycetes</taxon>
        <taxon>Entomophthorales</taxon>
        <taxon>Entomophthoraceae</taxon>
        <taxon>Entomophthora</taxon>
    </lineage>
</organism>
<evidence type="ECO:0000313" key="1">
    <source>
        <dbReference type="EMBL" id="KAJ9054375.1"/>
    </source>
</evidence>
<keyword evidence="2" id="KW-1185">Reference proteome</keyword>
<proteinExistence type="predicted"/>
<gene>
    <name evidence="1" type="ORF">DSO57_1015379</name>
</gene>
<accession>A0ACC2RWC9</accession>
<sequence>MANPNALTLELPASNMLYLVLGNYTKSTLQKTFIIKDVTKVTNPQAGIKPAPSHQAGVRAAGFCLHLNFLCKANIQMWELILPFLQLWGLPGPQKLRPSLGGGWLSLSRPILAAQGTQFKPSLHLECLSSQSQNGNKIGKDLMIPVAKPARTNDQSGQDGPPKSQTTVPENPKNDHEADNQTEEPEMPSLATQIAPEECPEAHACE</sequence>
<evidence type="ECO:0000313" key="2">
    <source>
        <dbReference type="Proteomes" id="UP001165960"/>
    </source>
</evidence>
<reference evidence="1" key="1">
    <citation type="submission" date="2022-04" db="EMBL/GenBank/DDBJ databases">
        <title>Genome of the entomopathogenic fungus Entomophthora muscae.</title>
        <authorList>
            <person name="Elya C."/>
            <person name="Lovett B.R."/>
            <person name="Lee E."/>
            <person name="Macias A.M."/>
            <person name="Hajek A.E."/>
            <person name="De Bivort B.L."/>
            <person name="Kasson M.T."/>
            <person name="De Fine Licht H.H."/>
            <person name="Stajich J.E."/>
        </authorList>
    </citation>
    <scope>NUCLEOTIDE SEQUENCE</scope>
    <source>
        <strain evidence="1">Berkeley</strain>
    </source>
</reference>
<dbReference type="Proteomes" id="UP001165960">
    <property type="component" value="Unassembled WGS sequence"/>
</dbReference>
<protein>
    <submittedName>
        <fullName evidence="1">Uncharacterized protein</fullName>
    </submittedName>
</protein>
<dbReference type="EMBL" id="QTSX02006450">
    <property type="protein sequence ID" value="KAJ9054375.1"/>
    <property type="molecule type" value="Genomic_DNA"/>
</dbReference>
<name>A0ACC2RWC9_9FUNG</name>